<keyword evidence="2" id="KW-0472">Membrane</keyword>
<dbReference type="EMBL" id="WDPD01000001">
    <property type="protein sequence ID" value="KAB7462628.1"/>
    <property type="molecule type" value="Genomic_DNA"/>
</dbReference>
<evidence type="ECO:0000256" key="1">
    <source>
        <dbReference type="SAM" id="Coils"/>
    </source>
</evidence>
<keyword evidence="2" id="KW-0812">Transmembrane</keyword>
<proteinExistence type="predicted"/>
<reference evidence="4" key="2">
    <citation type="submission" date="2019-11" db="EMBL/GenBank/DDBJ databases">
        <authorList>
            <person name="Feng L."/>
        </authorList>
    </citation>
    <scope>NUCLEOTIDE SEQUENCE</scope>
    <source>
        <strain evidence="4">BdentiumLFYP24</strain>
    </source>
</reference>
<evidence type="ECO:0000313" key="4">
    <source>
        <dbReference type="EMBL" id="VYS99492.1"/>
    </source>
</evidence>
<sequence>MPPFQELFNSQEFWSAVIISLIGGGGIVGALITAWSSRRSKAQEDRDSAEADKLATEAAQAAVQILTDSVIQPLREQVDKQAAQIQHLEEKQAMQTQNLEQTQQDLKEKQEEYFALGAYTRSLFHWLQEFCEIMEPDFLARYPKPRLPDKLRPDIAPETIGKEG</sequence>
<dbReference type="Proteomes" id="UP000429211">
    <property type="component" value="Unassembled WGS sequence"/>
</dbReference>
<dbReference type="AlphaFoldDB" id="A0A6N2T369"/>
<protein>
    <submittedName>
        <fullName evidence="3">PRTRC system protein E</fullName>
    </submittedName>
</protein>
<evidence type="ECO:0000313" key="3">
    <source>
        <dbReference type="EMBL" id="KAB7462628.1"/>
    </source>
</evidence>
<feature type="coiled-coil region" evidence="1">
    <location>
        <begin position="71"/>
        <end position="112"/>
    </location>
</feature>
<keyword evidence="1" id="KW-0175">Coiled coil</keyword>
<gene>
    <name evidence="4" type="ORF">BDLFYP24_01780</name>
    <name evidence="3" type="ORF">GBB04_00165</name>
</gene>
<evidence type="ECO:0000313" key="5">
    <source>
        <dbReference type="Proteomes" id="UP000429211"/>
    </source>
</evidence>
<name>A0A6N2T369_9BIFI</name>
<organism evidence="4">
    <name type="scientific">Bifidobacterium dentium</name>
    <dbReference type="NCBI Taxonomy" id="1689"/>
    <lineage>
        <taxon>Bacteria</taxon>
        <taxon>Bacillati</taxon>
        <taxon>Actinomycetota</taxon>
        <taxon>Actinomycetes</taxon>
        <taxon>Bifidobacteriales</taxon>
        <taxon>Bifidobacteriaceae</taxon>
        <taxon>Bifidobacterium</taxon>
    </lineage>
</organism>
<dbReference type="EMBL" id="CACRSP010000004">
    <property type="protein sequence ID" value="VYS99492.1"/>
    <property type="molecule type" value="Genomic_DNA"/>
</dbReference>
<reference evidence="3 5" key="1">
    <citation type="journal article" date="2019" name="Nat. Med.">
        <title>A library of human gut bacterial isolates paired with longitudinal multiomics data enables mechanistic microbiome research.</title>
        <authorList>
            <person name="Poyet M."/>
            <person name="Groussin M."/>
            <person name="Gibbons S.M."/>
            <person name="Avila-Pacheco J."/>
            <person name="Jiang X."/>
            <person name="Kearney S.M."/>
            <person name="Perrotta A.R."/>
            <person name="Berdy B."/>
            <person name="Zhao S."/>
            <person name="Lieberman T.D."/>
            <person name="Swanson P.K."/>
            <person name="Smith M."/>
            <person name="Roesemann S."/>
            <person name="Alexander J.E."/>
            <person name="Rich S.A."/>
            <person name="Livny J."/>
            <person name="Vlamakis H."/>
            <person name="Clish C."/>
            <person name="Bullock K."/>
            <person name="Deik A."/>
            <person name="Scott J."/>
            <person name="Pierce K.A."/>
            <person name="Xavier R.J."/>
            <person name="Alm E.J."/>
        </authorList>
    </citation>
    <scope>NUCLEOTIDE SEQUENCE [LARGE SCALE GENOMIC DNA]</scope>
    <source>
        <strain evidence="3 5">BIOML-A2</strain>
    </source>
</reference>
<evidence type="ECO:0000256" key="2">
    <source>
        <dbReference type="SAM" id="Phobius"/>
    </source>
</evidence>
<accession>A0A6N2T369</accession>
<feature type="transmembrane region" description="Helical" evidence="2">
    <location>
        <begin position="13"/>
        <end position="36"/>
    </location>
</feature>
<keyword evidence="2" id="KW-1133">Transmembrane helix</keyword>